<dbReference type="GeneTree" id="ENSGT00440000033811"/>
<dbReference type="Gene3D" id="2.130.10.10">
    <property type="entry name" value="YVTN repeat-like/Quinoprotein amine dehydrogenase"/>
    <property type="match status" value="2"/>
</dbReference>
<dbReference type="OMA" id="NGNVICC"/>
<dbReference type="InterPro" id="IPR018391">
    <property type="entry name" value="PQQ_b-propeller_rpt"/>
</dbReference>
<dbReference type="InterPro" id="IPR042099">
    <property type="entry name" value="ANL_N_sf"/>
</dbReference>
<organism evidence="5 6">
    <name type="scientific">Hippocampus comes</name>
    <name type="common">Tiger tail seahorse</name>
    <dbReference type="NCBI Taxonomy" id="109280"/>
    <lineage>
        <taxon>Eukaryota</taxon>
        <taxon>Metazoa</taxon>
        <taxon>Chordata</taxon>
        <taxon>Craniata</taxon>
        <taxon>Vertebrata</taxon>
        <taxon>Euteleostomi</taxon>
        <taxon>Actinopterygii</taxon>
        <taxon>Neopterygii</taxon>
        <taxon>Teleostei</taxon>
        <taxon>Neoteleostei</taxon>
        <taxon>Acanthomorphata</taxon>
        <taxon>Syngnathiaria</taxon>
        <taxon>Syngnathiformes</taxon>
        <taxon>Syngnathoidei</taxon>
        <taxon>Syngnathidae</taxon>
        <taxon>Hippocampus</taxon>
    </lineage>
</organism>
<dbReference type="GO" id="GO:0006629">
    <property type="term" value="P:lipid metabolic process"/>
    <property type="evidence" value="ECO:0007669"/>
    <property type="project" value="UniProtKB-KW"/>
</dbReference>
<dbReference type="InterPro" id="IPR052091">
    <property type="entry name" value="Beta-ala_Activ/Resist"/>
</dbReference>
<dbReference type="PANTHER" id="PTHR44394:SF1">
    <property type="entry name" value="BETA-ALANINE-ACTIVATING ENZYME"/>
    <property type="match status" value="1"/>
</dbReference>
<dbReference type="GO" id="GO:0043041">
    <property type="term" value="P:amino acid activation for nonribosomal peptide biosynthetic process"/>
    <property type="evidence" value="ECO:0007669"/>
    <property type="project" value="TreeGrafter"/>
</dbReference>
<evidence type="ECO:0000259" key="4">
    <source>
        <dbReference type="Pfam" id="PF13570"/>
    </source>
</evidence>
<evidence type="ECO:0000259" key="3">
    <source>
        <dbReference type="Pfam" id="PF00501"/>
    </source>
</evidence>
<accession>A0A3Q3DII4</accession>
<keyword evidence="2" id="KW-0443">Lipid metabolism</keyword>
<protein>
    <submittedName>
        <fullName evidence="5">Aminoadipate-semialdehyde dehydrogenase</fullName>
    </submittedName>
</protein>
<dbReference type="InterPro" id="IPR020845">
    <property type="entry name" value="AMP-binding_CS"/>
</dbReference>
<dbReference type="PROSITE" id="PS00455">
    <property type="entry name" value="AMP_BINDING"/>
    <property type="match status" value="1"/>
</dbReference>
<dbReference type="InterPro" id="IPR011047">
    <property type="entry name" value="Quinoprotein_ADH-like_sf"/>
</dbReference>
<reference evidence="5" key="2">
    <citation type="submission" date="2025-09" db="UniProtKB">
        <authorList>
            <consortium name="Ensembl"/>
        </authorList>
    </citation>
    <scope>IDENTIFICATION</scope>
</reference>
<dbReference type="SUPFAM" id="SSF56801">
    <property type="entry name" value="Acetyl-CoA synthetase-like"/>
    <property type="match status" value="1"/>
</dbReference>
<proteinExistence type="inferred from homology"/>
<dbReference type="InterPro" id="IPR000873">
    <property type="entry name" value="AMP-dep_synth/lig_dom"/>
</dbReference>
<dbReference type="Proteomes" id="UP000264820">
    <property type="component" value="Unplaced"/>
</dbReference>
<keyword evidence="6" id="KW-1185">Reference proteome</keyword>
<evidence type="ECO:0000256" key="1">
    <source>
        <dbReference type="ARBA" id="ARBA00006432"/>
    </source>
</evidence>
<dbReference type="Gene3D" id="3.40.50.12780">
    <property type="entry name" value="N-terminal domain of ligase-like"/>
    <property type="match status" value="1"/>
</dbReference>
<evidence type="ECO:0000256" key="2">
    <source>
        <dbReference type="ARBA" id="ARBA00023098"/>
    </source>
</evidence>
<dbReference type="AlphaFoldDB" id="A0A3Q3DII4"/>
<dbReference type="InterPro" id="IPR002372">
    <property type="entry name" value="PQQ_rpt_dom"/>
</dbReference>
<dbReference type="SMART" id="SM00564">
    <property type="entry name" value="PQQ"/>
    <property type="match status" value="6"/>
</dbReference>
<dbReference type="STRING" id="109280.ENSHCOP00000013115"/>
<dbReference type="PANTHER" id="PTHR44394">
    <property type="entry name" value="BETA-ALANINE-ACTIVATING ENZYME"/>
    <property type="match status" value="1"/>
</dbReference>
<dbReference type="Pfam" id="PF00501">
    <property type="entry name" value="AMP-binding"/>
    <property type="match status" value="1"/>
</dbReference>
<dbReference type="Pfam" id="PF13570">
    <property type="entry name" value="Beta-prop_ACSF4"/>
    <property type="match status" value="1"/>
</dbReference>
<evidence type="ECO:0000313" key="6">
    <source>
        <dbReference type="Proteomes" id="UP000264820"/>
    </source>
</evidence>
<evidence type="ECO:0000313" key="5">
    <source>
        <dbReference type="Ensembl" id="ENSHCOP00000013115.1"/>
    </source>
</evidence>
<reference evidence="5" key="1">
    <citation type="submission" date="2025-08" db="UniProtKB">
        <authorList>
            <consortium name="Ensembl"/>
        </authorList>
    </citation>
    <scope>IDENTIFICATION</scope>
</reference>
<dbReference type="InterPro" id="IPR045851">
    <property type="entry name" value="AMP-bd_C_sf"/>
</dbReference>
<comment type="similarity">
    <text evidence="1">Belongs to the ATP-dependent AMP-binding enzyme family.</text>
</comment>
<dbReference type="SUPFAM" id="SSF50998">
    <property type="entry name" value="Quinoprotein alcohol dehydrogenase-like"/>
    <property type="match status" value="1"/>
</dbReference>
<feature type="domain" description="Pyrrolo-quinoline quinone repeat" evidence="4">
    <location>
        <begin position="493"/>
        <end position="823"/>
    </location>
</feature>
<dbReference type="Ensembl" id="ENSHCOT00000027185.1">
    <property type="protein sequence ID" value="ENSHCOP00000013115.1"/>
    <property type="gene ID" value="ENSHCOG00000016247.1"/>
</dbReference>
<name>A0A3Q3DII4_HIPCM</name>
<feature type="domain" description="AMP-dependent synthetase/ligase" evidence="3">
    <location>
        <begin position="34"/>
        <end position="266"/>
    </location>
</feature>
<sequence length="825" mass="89458">MSVEVCALLPKFKLTLIRVEPLTDAKQDVQKIEKLPSFPERVEGLAYVLHTSGTTGLPKIVRVPHNCILPNILHLRHLFSVSCGDVVFLASPLTFDPSVVDLFLALSSGARLLVVPAVLKKIPKRLCQLLFRRHKTTLMQVIPIRTVTPTLLSRFGPRLLRQEVLSRGSSLRVLALGGEACPSVSMLNAWRHEDNATAVFNVYGVTEVSCWATCYQIPPSVFRQPDGSASFAVPLGSPLTGTRVEVRDQDGGVVTEGEGEVFIGGDERVCLLDHEDSAVPGTMRATGDRVEVRGGQMYYLGRKDRSIKRHGKRVNLDHLQQMLSNLPEVESCAVCLHDDSRLLAFVVLAASGGSEDAGSPFSSELSRHLQKQLTPLLPSYAIPDTVVHDALGLDGNAKLDDGSRFLFGGGDSLQALRLCEDILAATGVGSPRILEAVLDGTFADVLRLVVVPGKRERERSWPLKVFKGESEMTEMRSEGRSVLVLNERWSSDTGRCVDASPTLLVREGQDSIRTAVFIGSHSHRMQALDLDSGHLLWERVLGGRVEASAGVSPCGRYVVVGCYDGNVYVLSADSGETRWVFETGDAVKSRPAADPLTGRMMVGSHDGFVYALDLQRCVWRRHCGGGAIFSSPYLDAARRQLYVATLGGKLLCLHPDSGEVLWSHSRDVPFFSSPKCGGDGGRVAIGSVDRNILCFSHDGTLVWQFRTDGAVFSSPCATSDLARLLCGSHDGRLYCLNAADGSLLWTFQTAGKVFASPCAFDSGMRGELVGVASTDGTVYVLDARNGLALCSRTLPGELFSSPVVCQRSLVVGCRNDYVYCLQIGI</sequence>
<dbReference type="InterPro" id="IPR015943">
    <property type="entry name" value="WD40/YVTN_repeat-like_dom_sf"/>
</dbReference>
<dbReference type="Gene3D" id="3.30.300.30">
    <property type="match status" value="1"/>
</dbReference>